<dbReference type="PANTHER" id="PTHR24171">
    <property type="entry name" value="ANKYRIN REPEAT DOMAIN-CONTAINING PROTEIN 39-RELATED"/>
    <property type="match status" value="1"/>
</dbReference>
<keyword evidence="1" id="KW-0677">Repeat</keyword>
<dbReference type="SMART" id="SM00248">
    <property type="entry name" value="ANK"/>
    <property type="match status" value="3"/>
</dbReference>
<feature type="non-terminal residue" evidence="4">
    <location>
        <position position="118"/>
    </location>
</feature>
<dbReference type="Proteomes" id="UP000799429">
    <property type="component" value="Unassembled WGS sequence"/>
</dbReference>
<gene>
    <name evidence="4" type="ORF">M501DRAFT_901587</name>
</gene>
<dbReference type="SUPFAM" id="SSF48403">
    <property type="entry name" value="Ankyrin repeat"/>
    <property type="match status" value="1"/>
</dbReference>
<organism evidence="4 5">
    <name type="scientific">Patellaria atrata CBS 101060</name>
    <dbReference type="NCBI Taxonomy" id="1346257"/>
    <lineage>
        <taxon>Eukaryota</taxon>
        <taxon>Fungi</taxon>
        <taxon>Dikarya</taxon>
        <taxon>Ascomycota</taxon>
        <taxon>Pezizomycotina</taxon>
        <taxon>Dothideomycetes</taxon>
        <taxon>Dothideomycetes incertae sedis</taxon>
        <taxon>Patellariales</taxon>
        <taxon>Patellariaceae</taxon>
        <taxon>Patellaria</taxon>
    </lineage>
</organism>
<evidence type="ECO:0000313" key="5">
    <source>
        <dbReference type="Proteomes" id="UP000799429"/>
    </source>
</evidence>
<dbReference type="EMBL" id="MU006096">
    <property type="protein sequence ID" value="KAF2838814.1"/>
    <property type="molecule type" value="Genomic_DNA"/>
</dbReference>
<dbReference type="Pfam" id="PF13857">
    <property type="entry name" value="Ank_5"/>
    <property type="match status" value="1"/>
</dbReference>
<feature type="repeat" description="ANK" evidence="3">
    <location>
        <begin position="55"/>
        <end position="92"/>
    </location>
</feature>
<dbReference type="PANTHER" id="PTHR24171:SF10">
    <property type="entry name" value="ANKYRIN REPEAT DOMAIN-CONTAINING PROTEIN 29-LIKE"/>
    <property type="match status" value="1"/>
</dbReference>
<dbReference type="InterPro" id="IPR036770">
    <property type="entry name" value="Ankyrin_rpt-contain_sf"/>
</dbReference>
<name>A0A9P4VSR0_9PEZI</name>
<dbReference type="Pfam" id="PF13637">
    <property type="entry name" value="Ank_4"/>
    <property type="match status" value="1"/>
</dbReference>
<feature type="non-terminal residue" evidence="4">
    <location>
        <position position="1"/>
    </location>
</feature>
<dbReference type="PROSITE" id="PS50088">
    <property type="entry name" value="ANK_REPEAT"/>
    <property type="match status" value="3"/>
</dbReference>
<dbReference type="PROSITE" id="PS50297">
    <property type="entry name" value="ANK_REP_REGION"/>
    <property type="match status" value="2"/>
</dbReference>
<dbReference type="AlphaFoldDB" id="A0A9P4VSR0"/>
<dbReference type="Gene3D" id="1.25.40.20">
    <property type="entry name" value="Ankyrin repeat-containing domain"/>
    <property type="match status" value="2"/>
</dbReference>
<sequence length="118" mass="12597">EEVVKVLLATNAIDINARDHDGNTSLHRAALCGCPGVVELLLAMAGVDVNARNNEGSTPLHVATESVGLQFDPTKTVKLLLTTNANVNARNERGSTPIMYAAWWGQAEIVRLLLDHGA</sequence>
<dbReference type="InterPro" id="IPR002110">
    <property type="entry name" value="Ankyrin_rpt"/>
</dbReference>
<evidence type="ECO:0000313" key="4">
    <source>
        <dbReference type="EMBL" id="KAF2838814.1"/>
    </source>
</evidence>
<evidence type="ECO:0000256" key="3">
    <source>
        <dbReference type="PROSITE-ProRule" id="PRU00023"/>
    </source>
</evidence>
<protein>
    <submittedName>
        <fullName evidence="4">Ankyrin</fullName>
    </submittedName>
</protein>
<feature type="repeat" description="ANK" evidence="3">
    <location>
        <begin position="21"/>
        <end position="54"/>
    </location>
</feature>
<dbReference type="PRINTS" id="PR01415">
    <property type="entry name" value="ANKYRIN"/>
</dbReference>
<keyword evidence="5" id="KW-1185">Reference proteome</keyword>
<feature type="repeat" description="ANK" evidence="3">
    <location>
        <begin position="93"/>
        <end position="118"/>
    </location>
</feature>
<evidence type="ECO:0000256" key="2">
    <source>
        <dbReference type="ARBA" id="ARBA00023043"/>
    </source>
</evidence>
<evidence type="ECO:0000256" key="1">
    <source>
        <dbReference type="ARBA" id="ARBA00022737"/>
    </source>
</evidence>
<comment type="caution">
    <text evidence="4">The sequence shown here is derived from an EMBL/GenBank/DDBJ whole genome shotgun (WGS) entry which is preliminary data.</text>
</comment>
<reference evidence="4" key="1">
    <citation type="journal article" date="2020" name="Stud. Mycol.">
        <title>101 Dothideomycetes genomes: a test case for predicting lifestyles and emergence of pathogens.</title>
        <authorList>
            <person name="Haridas S."/>
            <person name="Albert R."/>
            <person name="Binder M."/>
            <person name="Bloem J."/>
            <person name="Labutti K."/>
            <person name="Salamov A."/>
            <person name="Andreopoulos B."/>
            <person name="Baker S."/>
            <person name="Barry K."/>
            <person name="Bills G."/>
            <person name="Bluhm B."/>
            <person name="Cannon C."/>
            <person name="Castanera R."/>
            <person name="Culley D."/>
            <person name="Daum C."/>
            <person name="Ezra D."/>
            <person name="Gonzalez J."/>
            <person name="Henrissat B."/>
            <person name="Kuo A."/>
            <person name="Liang C."/>
            <person name="Lipzen A."/>
            <person name="Lutzoni F."/>
            <person name="Magnuson J."/>
            <person name="Mondo S."/>
            <person name="Nolan M."/>
            <person name="Ohm R."/>
            <person name="Pangilinan J."/>
            <person name="Park H.-J."/>
            <person name="Ramirez L."/>
            <person name="Alfaro M."/>
            <person name="Sun H."/>
            <person name="Tritt A."/>
            <person name="Yoshinaga Y."/>
            <person name="Zwiers L.-H."/>
            <person name="Turgeon B."/>
            <person name="Goodwin S."/>
            <person name="Spatafora J."/>
            <person name="Crous P."/>
            <person name="Grigoriev I."/>
        </authorList>
    </citation>
    <scope>NUCLEOTIDE SEQUENCE</scope>
    <source>
        <strain evidence="4">CBS 101060</strain>
    </source>
</reference>
<dbReference type="OrthoDB" id="20872at2759"/>
<accession>A0A9P4VSR0</accession>
<proteinExistence type="predicted"/>
<keyword evidence="2 3" id="KW-0040">ANK repeat</keyword>